<feature type="domain" description="4Fe-4S ferredoxin-type" evidence="10">
    <location>
        <begin position="514"/>
        <end position="544"/>
    </location>
</feature>
<feature type="transmembrane region" description="Helical" evidence="9">
    <location>
        <begin position="163"/>
        <end position="183"/>
    </location>
</feature>
<dbReference type="Pfam" id="PF09678">
    <property type="entry name" value="Caa3_CtaG"/>
    <property type="match status" value="1"/>
</dbReference>
<accession>A0A5K7XG61</accession>
<feature type="transmembrane region" description="Helical" evidence="9">
    <location>
        <begin position="195"/>
        <end position="217"/>
    </location>
</feature>
<keyword evidence="5 9" id="KW-1133">Transmembrane helix</keyword>
<dbReference type="AlphaFoldDB" id="A0A5K7XG61"/>
<keyword evidence="12" id="KW-1185">Reference proteome</keyword>
<keyword evidence="6" id="KW-0408">Iron</keyword>
<organism evidence="11 12">
    <name type="scientific">Lacipirellula parvula</name>
    <dbReference type="NCBI Taxonomy" id="2650471"/>
    <lineage>
        <taxon>Bacteria</taxon>
        <taxon>Pseudomonadati</taxon>
        <taxon>Planctomycetota</taxon>
        <taxon>Planctomycetia</taxon>
        <taxon>Pirellulales</taxon>
        <taxon>Lacipirellulaceae</taxon>
        <taxon>Lacipirellula</taxon>
    </lineage>
</organism>
<feature type="transmembrane region" description="Helical" evidence="9">
    <location>
        <begin position="331"/>
        <end position="350"/>
    </location>
</feature>
<evidence type="ECO:0000313" key="11">
    <source>
        <dbReference type="EMBL" id="BBO35854.1"/>
    </source>
</evidence>
<dbReference type="InterPro" id="IPR052378">
    <property type="entry name" value="NosR_regulator"/>
</dbReference>
<keyword evidence="3 9" id="KW-0812">Transmembrane</keyword>
<proteinExistence type="predicted"/>
<feature type="transmembrane region" description="Helical" evidence="9">
    <location>
        <begin position="246"/>
        <end position="268"/>
    </location>
</feature>
<comment type="subcellular location">
    <subcellularLocation>
        <location evidence="1">Cell membrane</location>
        <topology evidence="1">Multi-pass membrane protein</topology>
    </subcellularLocation>
</comment>
<evidence type="ECO:0000259" key="10">
    <source>
        <dbReference type="PROSITE" id="PS51379"/>
    </source>
</evidence>
<keyword evidence="8 9" id="KW-0472">Membrane</keyword>
<evidence type="ECO:0000256" key="5">
    <source>
        <dbReference type="ARBA" id="ARBA00022989"/>
    </source>
</evidence>
<feature type="transmembrane region" description="Helical" evidence="9">
    <location>
        <begin position="84"/>
        <end position="106"/>
    </location>
</feature>
<feature type="transmembrane region" description="Helical" evidence="9">
    <location>
        <begin position="411"/>
        <end position="432"/>
    </location>
</feature>
<feature type="transmembrane region" description="Helical" evidence="9">
    <location>
        <begin position="568"/>
        <end position="592"/>
    </location>
</feature>
<dbReference type="GO" id="GO:0051536">
    <property type="term" value="F:iron-sulfur cluster binding"/>
    <property type="evidence" value="ECO:0007669"/>
    <property type="project" value="UniProtKB-KW"/>
</dbReference>
<keyword evidence="7" id="KW-0411">Iron-sulfur</keyword>
<dbReference type="InterPro" id="IPR019108">
    <property type="entry name" value="Caa3_assmbl_CtaG-rel"/>
</dbReference>
<dbReference type="PANTHER" id="PTHR30224">
    <property type="entry name" value="ELECTRON TRANSPORT PROTEIN"/>
    <property type="match status" value="1"/>
</dbReference>
<feature type="transmembrane region" description="Helical" evidence="9">
    <location>
        <begin position="438"/>
        <end position="466"/>
    </location>
</feature>
<dbReference type="InterPro" id="IPR017900">
    <property type="entry name" value="4Fe4S_Fe_S_CS"/>
</dbReference>
<evidence type="ECO:0000256" key="9">
    <source>
        <dbReference type="SAM" id="Phobius"/>
    </source>
</evidence>
<evidence type="ECO:0000256" key="3">
    <source>
        <dbReference type="ARBA" id="ARBA00022692"/>
    </source>
</evidence>
<feature type="transmembrane region" description="Helical" evidence="9">
    <location>
        <begin position="744"/>
        <end position="766"/>
    </location>
</feature>
<gene>
    <name evidence="11" type="ORF">PLANPX_5466</name>
</gene>
<protein>
    <submittedName>
        <fullName evidence="11">Cytochrome c oxidase</fullName>
    </submittedName>
</protein>
<feature type="transmembrane region" description="Helical" evidence="9">
    <location>
        <begin position="612"/>
        <end position="634"/>
    </location>
</feature>
<dbReference type="PROSITE" id="PS00198">
    <property type="entry name" value="4FE4S_FER_1"/>
    <property type="match status" value="1"/>
</dbReference>
<evidence type="ECO:0000256" key="4">
    <source>
        <dbReference type="ARBA" id="ARBA00022723"/>
    </source>
</evidence>
<evidence type="ECO:0000256" key="7">
    <source>
        <dbReference type="ARBA" id="ARBA00023014"/>
    </source>
</evidence>
<evidence type="ECO:0000256" key="8">
    <source>
        <dbReference type="ARBA" id="ARBA00023136"/>
    </source>
</evidence>
<feature type="transmembrane region" description="Helical" evidence="9">
    <location>
        <begin position="715"/>
        <end position="732"/>
    </location>
</feature>
<dbReference type="SUPFAM" id="SSF54862">
    <property type="entry name" value="4Fe-4S ferredoxins"/>
    <property type="match status" value="1"/>
</dbReference>
<dbReference type="KEGG" id="lpav:PLANPX_5466"/>
<dbReference type="PANTHER" id="PTHR30224:SF4">
    <property type="entry name" value="ELECTRON TRANSPORT PROTEIN YCCM-RELATED"/>
    <property type="match status" value="1"/>
</dbReference>
<dbReference type="InterPro" id="IPR017896">
    <property type="entry name" value="4Fe4S_Fe-S-bd"/>
</dbReference>
<feature type="transmembrane region" description="Helical" evidence="9">
    <location>
        <begin position="16"/>
        <end position="33"/>
    </location>
</feature>
<feature type="transmembrane region" description="Helical" evidence="9">
    <location>
        <begin position="45"/>
        <end position="64"/>
    </location>
</feature>
<dbReference type="EMBL" id="AP021861">
    <property type="protein sequence ID" value="BBO35854.1"/>
    <property type="molecule type" value="Genomic_DNA"/>
</dbReference>
<evidence type="ECO:0000256" key="2">
    <source>
        <dbReference type="ARBA" id="ARBA00022475"/>
    </source>
</evidence>
<dbReference type="Proteomes" id="UP000326837">
    <property type="component" value="Chromosome"/>
</dbReference>
<evidence type="ECO:0000256" key="1">
    <source>
        <dbReference type="ARBA" id="ARBA00004651"/>
    </source>
</evidence>
<feature type="transmembrane region" description="Helical" evidence="9">
    <location>
        <begin position="127"/>
        <end position="148"/>
    </location>
</feature>
<dbReference type="RefSeq" id="WP_152101140.1">
    <property type="nucleotide sequence ID" value="NZ_AP021861.1"/>
</dbReference>
<evidence type="ECO:0000256" key="6">
    <source>
        <dbReference type="ARBA" id="ARBA00023004"/>
    </source>
</evidence>
<sequence>MSPTLDAFVRSWPSEPWLVASLLLSAAIYVRGWRSLHRRDPERWSLWRLASFCGGLFAIFLALASPLEPFASLWLQIHMVQHLLLMMVAPPLLWLGWPLLPTMLGLPKPIRSVWVAPLLRSRRLRNWFTRLTHPLVAWPIYVGVTWFWHAPRFYDLALSSTRWHFIEHLLFAAAALLFWYPVVRPYPSRPNWSPWLLLPYLLLADVQNTVLAAWLTFSSRVIYPHYANAPRIAGVAAIDDQAAAGVIMWVPGSIAFLLPLFLIAVRLLRGQSRTGAGSPRRTTVSHPLPFESTGLLPILSQPSRAPSSHRFDLLHTPLIGALLRWRYFRPLLQYTVGVLAVAVILDGLLGPQLSPLNLAGVLPWIHWRGVLILGLLIAGNLFCMACPFTLPRGIARRFWQPTRSWPRVLRNKWLAVVLVALFLWSYEAFALWDSPWLTAWIALAYFGAALLVDSIFAGASFCKYVCPIGQFNFMQSLISPLEVTVRDANVCTSCKTKECIRGSATLPGCEMGLYQPRKAGNFDCTFCLDCVQVCPHENVGILATTPGGAIWSDRLRSGIGRWSARPDVAALAIVLVCGAFANAAGMIAPVLLWQDQLRERFVGMPPLAVTTAFYACALIALPALVLLPLTVVSRHWGIISATNSQVAARFAMTLVPLGFGVWLAHYSFHFLASWDTIIPATQRFASDLGVDWLGPPAWICACCRPAADWIIRFELLAMGAGLLLTLYAVLRVSESFATSPRRVIAAAVPWCAAAIILYASGVWIMLQPMEMRGTLPDESAAIAQQASR</sequence>
<dbReference type="GO" id="GO:0046872">
    <property type="term" value="F:metal ion binding"/>
    <property type="evidence" value="ECO:0007669"/>
    <property type="project" value="UniProtKB-KW"/>
</dbReference>
<keyword evidence="2" id="KW-1003">Cell membrane</keyword>
<dbReference type="PROSITE" id="PS51379">
    <property type="entry name" value="4FE4S_FER_2"/>
    <property type="match status" value="1"/>
</dbReference>
<feature type="transmembrane region" description="Helical" evidence="9">
    <location>
        <begin position="370"/>
        <end position="390"/>
    </location>
</feature>
<reference evidence="12" key="1">
    <citation type="submission" date="2019-10" db="EMBL/GenBank/DDBJ databases">
        <title>Lacipirellula parvula gen. nov., sp. nov., representing a lineage of planctomycetes widespread in freshwater anoxic habitats, and description of the family Lacipirellulaceae.</title>
        <authorList>
            <person name="Dedysh S.N."/>
            <person name="Kulichevskaya I.S."/>
            <person name="Beletsky A.V."/>
            <person name="Rakitin A.L."/>
            <person name="Mardanov A.V."/>
            <person name="Ivanova A.A."/>
            <person name="Saltykova V.X."/>
            <person name="Rijpstra W.I.C."/>
            <person name="Sinninghe Damste J.S."/>
            <person name="Ravin N.V."/>
        </authorList>
    </citation>
    <scope>NUCLEOTIDE SEQUENCE [LARGE SCALE GENOMIC DNA]</scope>
    <source>
        <strain evidence="12">PX69</strain>
    </source>
</reference>
<feature type="transmembrane region" description="Helical" evidence="9">
    <location>
        <begin position="646"/>
        <end position="665"/>
    </location>
</feature>
<name>A0A5K7XG61_9BACT</name>
<keyword evidence="4" id="KW-0479">Metal-binding</keyword>
<dbReference type="GO" id="GO:0005886">
    <property type="term" value="C:plasma membrane"/>
    <property type="evidence" value="ECO:0007669"/>
    <property type="project" value="UniProtKB-SubCell"/>
</dbReference>
<evidence type="ECO:0000313" key="12">
    <source>
        <dbReference type="Proteomes" id="UP000326837"/>
    </source>
</evidence>